<dbReference type="Proteomes" id="UP000514716">
    <property type="component" value="Chromosome"/>
</dbReference>
<feature type="transmembrane region" description="Helical" evidence="7">
    <location>
        <begin position="457"/>
        <end position="477"/>
    </location>
</feature>
<evidence type="ECO:0000256" key="2">
    <source>
        <dbReference type="ARBA" id="ARBA00022475"/>
    </source>
</evidence>
<evidence type="ECO:0000256" key="1">
    <source>
        <dbReference type="ARBA" id="ARBA00004651"/>
    </source>
</evidence>
<evidence type="ECO:0000313" key="9">
    <source>
        <dbReference type="EMBL" id="QMT18062.1"/>
    </source>
</evidence>
<comment type="similarity">
    <text evidence="6">Belongs to the ABC-4 integral membrane protein family.</text>
</comment>
<dbReference type="GO" id="GO:0005886">
    <property type="term" value="C:plasma membrane"/>
    <property type="evidence" value="ECO:0007669"/>
    <property type="project" value="UniProtKB-SubCell"/>
</dbReference>
<sequence length="861" mass="94981">MNIVNKVTVRHLKENKRRSLVTIIGVIISVAMITAVATLGVSFLDLLIREDIDRNGEWHVEYQAANTQQLQAIEQDANTEQLIVTKDGFADLENPTTDSKHYLYFRQFEAQGMEHFPLALTEGRLPENANEVVISETVNNNSEEAYEIGDSLTAGVGERMHSLEDRKLSEFDSLQFGEGDTINEEIVNVTEQTFDIVGIIEQPGWETSWLPVVSVIGLTDTTNAAADETFNGYVVASKVNTDLFDDAKAFAKEQGIPSVDFNSDLLRYYGATQNNNLRATLFSLAGIIMGIVVIGSVALIYNAFAISVSERARHLGMLASVGATKRQKRNSVFFEGAIIGAISIPLGILAGIGGIWLTFQFINAFLQDALNVEQQLEVVVTPMMLVVAIGVSALTILISTYMPAQKASKISAIDAIRQTQDIKLTGKAVKTSKWVRKLFGLEAEIGLKNLKRNRKRYLATVFSLVISIVLFLSVTYFTNNLKTSLKMTQSDLQYDIQLYGGELDEESFAQYENLPEVTEAGFIRQAQVEIMVAQDGLPDVLNEQVERGEILLEDDKLRYYASVYAMDQENFEQYTEQVGVDALSFGQETPRAIVIDEVVYQNGITGTINETKTIKAEAGETLELLGSSISETGQEIEPEVLANVEIAALTDQVPTGVSTAYPGGVDLVVPMDALDELGFIAEETSPVITLSTNDPMKTEAEILEMDEAGVSIMNVFQQRQQQEQLILLMSVFTYGFITLISLISVANIFNTISTSIQLRKREFAMLRSVGMTPKGFDKMIRYESLFYGVKALVYGLPISFASMLAMHFALGQTFSYGFAVPWGSVAFVIVVIFLIVGAAMLYSIAKIKNDNIIESLKQENA</sequence>
<organism evidence="9 10">
    <name type="scientific">Planococcus maritimus</name>
    <dbReference type="NCBI Taxonomy" id="192421"/>
    <lineage>
        <taxon>Bacteria</taxon>
        <taxon>Bacillati</taxon>
        <taxon>Bacillota</taxon>
        <taxon>Bacilli</taxon>
        <taxon>Bacillales</taxon>
        <taxon>Caryophanaceae</taxon>
        <taxon>Planococcus</taxon>
    </lineage>
</organism>
<proteinExistence type="inferred from homology"/>
<dbReference type="EMBL" id="CP059540">
    <property type="protein sequence ID" value="QMT18062.1"/>
    <property type="molecule type" value="Genomic_DNA"/>
</dbReference>
<dbReference type="RefSeq" id="WP_182092719.1">
    <property type="nucleotide sequence ID" value="NZ_CP059540.1"/>
</dbReference>
<keyword evidence="3 7" id="KW-0812">Transmembrane</keyword>
<reference evidence="9 10" key="1">
    <citation type="submission" date="2020-07" db="EMBL/GenBank/DDBJ databases">
        <title>Screening of a cold-adapted Planococcus bacterium producing protease in traditional shrimp paste and protease identification by genome sequencing.</title>
        <authorList>
            <person name="Gao R."/>
            <person name="Leng W."/>
            <person name="Chu Q."/>
            <person name="Wu X."/>
            <person name="Liu H."/>
            <person name="Li X."/>
        </authorList>
    </citation>
    <scope>NUCLEOTIDE SEQUENCE [LARGE SCALE GENOMIC DNA]</scope>
    <source>
        <strain evidence="9 10">XJ11</strain>
    </source>
</reference>
<evidence type="ECO:0000256" key="6">
    <source>
        <dbReference type="ARBA" id="ARBA00038076"/>
    </source>
</evidence>
<dbReference type="PANTHER" id="PTHR30572:SF4">
    <property type="entry name" value="ABC TRANSPORTER PERMEASE YTRF"/>
    <property type="match status" value="1"/>
</dbReference>
<evidence type="ECO:0000256" key="5">
    <source>
        <dbReference type="ARBA" id="ARBA00023136"/>
    </source>
</evidence>
<gene>
    <name evidence="9" type="ORF">H1Q58_03305</name>
</gene>
<feature type="transmembrane region" description="Helical" evidence="7">
    <location>
        <begin position="332"/>
        <end position="359"/>
    </location>
</feature>
<dbReference type="Pfam" id="PF02687">
    <property type="entry name" value="FtsX"/>
    <property type="match status" value="2"/>
</dbReference>
<keyword evidence="4 7" id="KW-1133">Transmembrane helix</keyword>
<dbReference type="GO" id="GO:0022857">
    <property type="term" value="F:transmembrane transporter activity"/>
    <property type="evidence" value="ECO:0007669"/>
    <property type="project" value="TreeGrafter"/>
</dbReference>
<feature type="transmembrane region" description="Helical" evidence="7">
    <location>
        <begin position="281"/>
        <end position="304"/>
    </location>
</feature>
<feature type="domain" description="ABC3 transporter permease C-terminal" evidence="8">
    <location>
        <begin position="287"/>
        <end position="411"/>
    </location>
</feature>
<dbReference type="PANTHER" id="PTHR30572">
    <property type="entry name" value="MEMBRANE COMPONENT OF TRANSPORTER-RELATED"/>
    <property type="match status" value="1"/>
</dbReference>
<dbReference type="AlphaFoldDB" id="A0A7D7RX82"/>
<keyword evidence="5 7" id="KW-0472">Membrane</keyword>
<dbReference type="InterPro" id="IPR050250">
    <property type="entry name" value="Macrolide_Exporter_MacB"/>
</dbReference>
<evidence type="ECO:0000256" key="7">
    <source>
        <dbReference type="SAM" id="Phobius"/>
    </source>
</evidence>
<feature type="transmembrane region" description="Helical" evidence="7">
    <location>
        <begin position="791"/>
        <end position="810"/>
    </location>
</feature>
<dbReference type="KEGG" id="pdec:H1Q58_03305"/>
<accession>A0A7D7RX82</accession>
<keyword evidence="2" id="KW-1003">Cell membrane</keyword>
<feature type="transmembrane region" description="Helical" evidence="7">
    <location>
        <begin position="379"/>
        <end position="401"/>
    </location>
</feature>
<dbReference type="InterPro" id="IPR003838">
    <property type="entry name" value="ABC3_permease_C"/>
</dbReference>
<comment type="subcellular location">
    <subcellularLocation>
        <location evidence="1">Cell membrane</location>
        <topology evidence="1">Multi-pass membrane protein</topology>
    </subcellularLocation>
</comment>
<feature type="transmembrane region" description="Helical" evidence="7">
    <location>
        <begin position="822"/>
        <end position="845"/>
    </location>
</feature>
<protein>
    <submittedName>
        <fullName evidence="9">ABC transporter permease</fullName>
    </submittedName>
</protein>
<name>A0A7D7RX82_PLAMR</name>
<feature type="transmembrane region" description="Helical" evidence="7">
    <location>
        <begin position="725"/>
        <end position="749"/>
    </location>
</feature>
<evidence type="ECO:0000256" key="4">
    <source>
        <dbReference type="ARBA" id="ARBA00022989"/>
    </source>
</evidence>
<feature type="domain" description="ABC3 transporter permease C-terminal" evidence="8">
    <location>
        <begin position="736"/>
        <end position="851"/>
    </location>
</feature>
<evidence type="ECO:0000313" key="10">
    <source>
        <dbReference type="Proteomes" id="UP000514716"/>
    </source>
</evidence>
<evidence type="ECO:0000256" key="3">
    <source>
        <dbReference type="ARBA" id="ARBA00022692"/>
    </source>
</evidence>
<evidence type="ECO:0000259" key="8">
    <source>
        <dbReference type="Pfam" id="PF02687"/>
    </source>
</evidence>
<feature type="transmembrane region" description="Helical" evidence="7">
    <location>
        <begin position="20"/>
        <end position="44"/>
    </location>
</feature>
<keyword evidence="10" id="KW-1185">Reference proteome</keyword>